<keyword evidence="4" id="KW-1185">Reference proteome</keyword>
<sequence>MPSKSFFFSRDLLLPLAWPALIESISCLIGLNKDCPLPIRFGPIEGSLIPGIAEFIPRDSFCPPRDFNLFPTDGGVDDSPIPSPKFFDPNKP</sequence>
<dbReference type="AlphaFoldDB" id="A0A1R3HAH3"/>
<evidence type="ECO:0000313" key="3">
    <source>
        <dbReference type="EMBL" id="OMO67300.1"/>
    </source>
</evidence>
<dbReference type="EMBL" id="AWUE01020638">
    <property type="protein sequence ID" value="OMO67300.1"/>
    <property type="molecule type" value="Genomic_DNA"/>
</dbReference>
<keyword evidence="2" id="KW-0732">Signal</keyword>
<accession>A0A1R3HAH3</accession>
<feature type="region of interest" description="Disordered" evidence="1">
    <location>
        <begin position="72"/>
        <end position="92"/>
    </location>
</feature>
<evidence type="ECO:0000256" key="2">
    <source>
        <dbReference type="SAM" id="SignalP"/>
    </source>
</evidence>
<evidence type="ECO:0000256" key="1">
    <source>
        <dbReference type="SAM" id="MobiDB-lite"/>
    </source>
</evidence>
<reference evidence="4" key="1">
    <citation type="submission" date="2013-09" db="EMBL/GenBank/DDBJ databases">
        <title>Corchorus olitorius genome sequencing.</title>
        <authorList>
            <person name="Alam M."/>
            <person name="Haque M.S."/>
            <person name="Islam M.S."/>
            <person name="Emdad E.M."/>
            <person name="Islam M.M."/>
            <person name="Ahmed B."/>
            <person name="Halim A."/>
            <person name="Hossen Q.M.M."/>
            <person name="Hossain M.Z."/>
            <person name="Ahmed R."/>
            <person name="Khan M.M."/>
            <person name="Islam R."/>
            <person name="Rashid M.M."/>
            <person name="Khan S.A."/>
            <person name="Rahman M.S."/>
            <person name="Alam M."/>
            <person name="Yahiya A.S."/>
            <person name="Khan M.S."/>
            <person name="Azam M.S."/>
            <person name="Haque T."/>
            <person name="Lashkar M.Z.H."/>
            <person name="Akhand A.I."/>
            <person name="Morshed G."/>
            <person name="Roy S."/>
            <person name="Uddin K.S."/>
            <person name="Rabeya T."/>
            <person name="Hossain A.S."/>
            <person name="Chowdhury A."/>
            <person name="Snigdha A.R."/>
            <person name="Mortoza M.S."/>
            <person name="Matin S.A."/>
            <person name="Hoque S.M.E."/>
            <person name="Islam M.K."/>
            <person name="Roy D.K."/>
            <person name="Haider R."/>
            <person name="Moosa M.M."/>
            <person name="Elias S.M."/>
            <person name="Hasan A.M."/>
            <person name="Jahan S."/>
            <person name="Shafiuddin M."/>
            <person name="Mahmood N."/>
            <person name="Shommy N.S."/>
        </authorList>
    </citation>
    <scope>NUCLEOTIDE SEQUENCE [LARGE SCALE GENOMIC DNA]</scope>
    <source>
        <strain evidence="4">cv. O-4</strain>
    </source>
</reference>
<organism evidence="3 4">
    <name type="scientific">Corchorus olitorius</name>
    <dbReference type="NCBI Taxonomy" id="93759"/>
    <lineage>
        <taxon>Eukaryota</taxon>
        <taxon>Viridiplantae</taxon>
        <taxon>Streptophyta</taxon>
        <taxon>Embryophyta</taxon>
        <taxon>Tracheophyta</taxon>
        <taxon>Spermatophyta</taxon>
        <taxon>Magnoliopsida</taxon>
        <taxon>eudicotyledons</taxon>
        <taxon>Gunneridae</taxon>
        <taxon>Pentapetalae</taxon>
        <taxon>rosids</taxon>
        <taxon>malvids</taxon>
        <taxon>Malvales</taxon>
        <taxon>Malvaceae</taxon>
        <taxon>Grewioideae</taxon>
        <taxon>Apeibeae</taxon>
        <taxon>Corchorus</taxon>
    </lineage>
</organism>
<gene>
    <name evidence="3" type="ORF">COLO4_30187</name>
</gene>
<dbReference type="Proteomes" id="UP000187203">
    <property type="component" value="Unassembled WGS sequence"/>
</dbReference>
<feature type="chain" id="PRO_5012413054" evidence="2">
    <location>
        <begin position="25"/>
        <end position="92"/>
    </location>
</feature>
<protein>
    <submittedName>
        <fullName evidence="3">Tetratricopeptide repeat protein 21B-like protein</fullName>
    </submittedName>
</protein>
<proteinExistence type="predicted"/>
<evidence type="ECO:0000313" key="4">
    <source>
        <dbReference type="Proteomes" id="UP000187203"/>
    </source>
</evidence>
<feature type="signal peptide" evidence="2">
    <location>
        <begin position="1"/>
        <end position="24"/>
    </location>
</feature>
<name>A0A1R3HAH3_9ROSI</name>
<comment type="caution">
    <text evidence="3">The sequence shown here is derived from an EMBL/GenBank/DDBJ whole genome shotgun (WGS) entry which is preliminary data.</text>
</comment>